<dbReference type="Pfam" id="PF00550">
    <property type="entry name" value="PP-binding"/>
    <property type="match status" value="1"/>
</dbReference>
<dbReference type="EMBL" id="JAAKZW010000280">
    <property type="protein sequence ID" value="NGO81079.1"/>
    <property type="molecule type" value="Genomic_DNA"/>
</dbReference>
<dbReference type="SUPFAM" id="SSF47336">
    <property type="entry name" value="ACP-like"/>
    <property type="match status" value="1"/>
</dbReference>
<reference evidence="12 13" key="1">
    <citation type="submission" date="2020-02" db="EMBL/GenBank/DDBJ databases">
        <title>Whole-genome analyses of novel actinobacteria.</title>
        <authorList>
            <person name="Sahin N."/>
            <person name="Tokatli A."/>
        </authorList>
    </citation>
    <scope>NUCLEOTIDE SEQUENCE [LARGE SCALE GENOMIC DNA]</scope>
    <source>
        <strain evidence="12 13">YC504</strain>
    </source>
</reference>
<dbReference type="InterPro" id="IPR049551">
    <property type="entry name" value="PKS_DH_C"/>
</dbReference>
<dbReference type="Gene3D" id="3.10.129.110">
    <property type="entry name" value="Polyketide synthase dehydratase"/>
    <property type="match status" value="1"/>
</dbReference>
<dbReference type="InterPro" id="IPR036736">
    <property type="entry name" value="ACP-like_sf"/>
</dbReference>
<dbReference type="InterPro" id="IPR042104">
    <property type="entry name" value="PKS_dehydratase_sf"/>
</dbReference>
<dbReference type="InterPro" id="IPR016039">
    <property type="entry name" value="Thiolase-like"/>
</dbReference>
<keyword evidence="6" id="KW-0012">Acyltransferase</keyword>
<feature type="domain" description="PKS/mFAS DH" evidence="11">
    <location>
        <begin position="1722"/>
        <end position="1981"/>
    </location>
</feature>
<dbReference type="GO" id="GO:0017000">
    <property type="term" value="P:antibiotic biosynthetic process"/>
    <property type="evidence" value="ECO:0007669"/>
    <property type="project" value="UniProtKB-KW"/>
</dbReference>
<feature type="compositionally biased region" description="Low complexity" evidence="8">
    <location>
        <begin position="965"/>
        <end position="974"/>
    </location>
</feature>
<feature type="region of interest" description="Disordered" evidence="8">
    <location>
        <begin position="1215"/>
        <end position="1246"/>
    </location>
</feature>
<dbReference type="Gene3D" id="3.40.366.10">
    <property type="entry name" value="Malonyl-Coenzyme A Acyl Carrier Protein, domain 2"/>
    <property type="match status" value="1"/>
</dbReference>
<evidence type="ECO:0000256" key="7">
    <source>
        <dbReference type="PROSITE-ProRule" id="PRU01363"/>
    </source>
</evidence>
<dbReference type="CDD" id="cd08953">
    <property type="entry name" value="KR_2_SDR_x"/>
    <property type="match status" value="1"/>
</dbReference>
<dbReference type="Gene3D" id="3.40.47.10">
    <property type="match status" value="1"/>
</dbReference>
<dbReference type="Gene3D" id="3.40.50.720">
    <property type="entry name" value="NAD(P)-binding Rossmann-like Domain"/>
    <property type="match status" value="1"/>
</dbReference>
<dbReference type="InterPro" id="IPR036291">
    <property type="entry name" value="NAD(P)-bd_dom_sf"/>
</dbReference>
<feature type="compositionally biased region" description="Pro residues" evidence="8">
    <location>
        <begin position="1103"/>
        <end position="1128"/>
    </location>
</feature>
<keyword evidence="2" id="KW-0596">Phosphopantetheine</keyword>
<dbReference type="SUPFAM" id="SSF55048">
    <property type="entry name" value="Probable ACP-binding domain of malonyl-CoA ACP transacylase"/>
    <property type="match status" value="1"/>
</dbReference>
<dbReference type="Pfam" id="PF08659">
    <property type="entry name" value="KR"/>
    <property type="match status" value="1"/>
</dbReference>
<gene>
    <name evidence="12" type="ORF">G6045_36270</name>
</gene>
<feature type="domain" description="Carrier" evidence="9">
    <location>
        <begin position="1136"/>
        <end position="1216"/>
    </location>
</feature>
<dbReference type="InterPro" id="IPR049900">
    <property type="entry name" value="PKS_mFAS_DH"/>
</dbReference>
<dbReference type="Pfam" id="PF21089">
    <property type="entry name" value="PKS_DH_N"/>
    <property type="match status" value="1"/>
</dbReference>
<dbReference type="SUPFAM" id="SSF53901">
    <property type="entry name" value="Thiolase-like"/>
    <property type="match status" value="1"/>
</dbReference>
<dbReference type="Gene3D" id="3.30.70.250">
    <property type="entry name" value="Malonyl-CoA ACP transacylase, ACP-binding"/>
    <property type="match status" value="1"/>
</dbReference>
<sequence>MAVVGVSSLLPGSTRTDGFWRDVMTGRDLMTDVPPTHWLPEDHYDPDPAAPDKTYARRGAFLDPVAYDPLAFGTPPNTLPATDTAQLLALVAAERVLADTGGKLSEAERERAGVMIGTCALKLLTHMAGRLERPVWHKALRASGFDEETARAACDRIAEHYVPWQEATFPGLLSNVVAGRIANRYDLHGTNCTMDAACASSLAALSAAVSELTLGRADLMLVGGVDTLNDPMMYLCFSKTPALSPTGDCRPFSDQADGTMLGEGLVMFALKRLADAERDGDRIYAVLRGIGTSSDGQGNAIYAPLSAGQARALRRTYEMAGYGPDTVELVEAHGTGTKAGDAAEFAALAEVFAASGRTDAQWCALGSVKSQIGHTKAAAGAAGLLKAVLALHHKVLPPTIKVDRPNPALGMAASPLYLNTAPRPWVRGPGHPRRASVSSFGFGGSNFHVTAEEYVPAEGTSDGRPAWRFRTAPTELVLLSAGSASALRQRAQELGGAGGHLPDVARRSQQEFRPTDAARLAVVAADLDELAARLDQADAAIARDPEGEFSLPGGSHYSGRPPQPGRTAFVFSGQGSQYTGMGAEVALHVPQALGAWDEAAAWPVGGRPLHDVVFPRPGFTPADEKAQQSLLTATEWAQPALAVQCLALLRVLSALGLEPDCVAGHSFGELVALHTAGAFDAETLVRLARRRGELMRDAGERPGAMLAVTGPARRADRLLTLLDHEEIWAANHNSPQQTVLSGTTDAIAEAERHAADAGLEVHRLGTATAFHSPLIAPAAEPFRAFLDDLQITAPRIPVYGNADADLYPEDPTAVRGRLGEHLVSPVRFADEIEAMYAAGVRTFLEVGAGAVLTGLVGQILGDRPHLAVSLDHKGRSGITSLHEALGRLSVAGVPLNFQELWAPYAPPRPEPDEKRNAMTTQILGVNHGKPNPPARAELELPPPAAAQSAGAPAGNQPEPRREPAAEYQEPAPEYVPADSAPPSTVPAGYAPPAPVTPDWFSTFQETQRRTGEVHAAYTHAMAQSHIAFMRTAEASLTGLTAVLGGASSTPVSPLPVPELSAPPEPVALPAPRIEPMPAPPVTHAYAAPEPGPYVTNGAAPAPAAAPAPPAPMPPPEALTPAPEPPAQAPAPTSAPGEGQSLEDALLGIVADLTGYPTDMLNTTMDLESDLGVDSIKRVQMLSKARTALPDLPPVDPAELGRLRTLGEIAARLGGAKREPAGGGSAGGAASEASDADPEGDPGRGLARLVPRCVPEPAPGLAPVGLQDEEVLVTPCDNAVTEPLVAALRRRGLTARAVDTVPSDTAAVIHLGGLAPAKDEMLDGVRDAFRVARTIAPRLAEQGGTFVTVQDTGGDFGTGADCGRPLLGGFAALARTAAREWPRATVRAIDCARGDRAPDAIAEQLAQELLTGGCDSDVGLRTDGGRTVLRATPVEGDTGPAGAYGGRLGPDSVIVVTGGARGVTAACLAELARTHRPRLVLLGRTPLPATPDPELATAQTEAALRALILERARAGGEPVTPAAVRAAVNAELAEREVRATLEVLEKAGSTARYHAVDATDETAVRAVLDEVRAQWGPVTGLVHAAGVLADKNIADKTQEQFERVFRTKVDGLRALLAAVADDPLDLLCVFSSVAAWAGNAGQCDYAMANETLEHLAVAERARRPDCLVKALAWGPWQGGMVRPELAAHFEERGIPLIPLADGARAFVAELDHGDPADVRVLLTPDAGTVTLDGDGTATAVTEVRFSRASHPQLTDHAVAGTPVVPLALAAEWCLRAGRATALTDLEVVRKISLDGPEDASHRLVVRAELPQGPVELRARDGGTHYRARISGESQPPAPPPEPAGLRPPALSTPYDDPVLFHGPLFQAVRTLHTVGPGGATATVVGAKALGWPDETWRSDPAAVDGCLQTALLWASQGLGRAVLPMGVRELRISGRKPASGALRCVVHAGPVRGDEAECDVFLTDDGHLSVALLGVQLITRPD</sequence>
<dbReference type="Proteomes" id="UP000481109">
    <property type="component" value="Unassembled WGS sequence"/>
</dbReference>
<keyword evidence="13" id="KW-1185">Reference proteome</keyword>
<dbReference type="InterPro" id="IPR049552">
    <property type="entry name" value="PKS_DH_N"/>
</dbReference>
<dbReference type="InterPro" id="IPR001227">
    <property type="entry name" value="Ac_transferase_dom_sf"/>
</dbReference>
<evidence type="ECO:0000256" key="4">
    <source>
        <dbReference type="ARBA" id="ARBA00022679"/>
    </source>
</evidence>
<keyword evidence="3" id="KW-0597">Phosphoprotein</keyword>
<evidence type="ECO:0000313" key="13">
    <source>
        <dbReference type="Proteomes" id="UP000481109"/>
    </source>
</evidence>
<organism evidence="12 13">
    <name type="scientific">Streptomyces mesophilus</name>
    <dbReference type="NCBI Taxonomy" id="1775132"/>
    <lineage>
        <taxon>Bacteria</taxon>
        <taxon>Bacillati</taxon>
        <taxon>Actinomycetota</taxon>
        <taxon>Actinomycetes</taxon>
        <taxon>Kitasatosporales</taxon>
        <taxon>Streptomycetaceae</taxon>
        <taxon>Streptomyces</taxon>
    </lineage>
</organism>
<evidence type="ECO:0000256" key="6">
    <source>
        <dbReference type="ARBA" id="ARBA00023315"/>
    </source>
</evidence>
<dbReference type="InterPro" id="IPR016035">
    <property type="entry name" value="Acyl_Trfase/lysoPLipase"/>
</dbReference>
<dbReference type="PANTHER" id="PTHR43074:SF1">
    <property type="entry name" value="BETA-KETOACYL SYNTHASE FAMILY PROTEIN-RELATED"/>
    <property type="match status" value="1"/>
</dbReference>
<dbReference type="Pfam" id="PF00109">
    <property type="entry name" value="ketoacyl-synt"/>
    <property type="match status" value="1"/>
</dbReference>
<evidence type="ECO:0000313" key="12">
    <source>
        <dbReference type="EMBL" id="NGO81079.1"/>
    </source>
</evidence>
<evidence type="ECO:0000256" key="5">
    <source>
        <dbReference type="ARBA" id="ARBA00023194"/>
    </source>
</evidence>
<dbReference type="SUPFAM" id="SSF51735">
    <property type="entry name" value="NAD(P)-binding Rossmann-fold domains"/>
    <property type="match status" value="2"/>
</dbReference>
<dbReference type="SMART" id="SM00825">
    <property type="entry name" value="PKS_KS"/>
    <property type="match status" value="1"/>
</dbReference>
<dbReference type="InterPro" id="IPR009081">
    <property type="entry name" value="PP-bd_ACP"/>
</dbReference>
<dbReference type="SMART" id="SM00822">
    <property type="entry name" value="PKS_KR"/>
    <property type="match status" value="1"/>
</dbReference>
<dbReference type="Pfam" id="PF14765">
    <property type="entry name" value="PS-DH"/>
    <property type="match status" value="1"/>
</dbReference>
<dbReference type="InterPro" id="IPR013968">
    <property type="entry name" value="PKS_KR"/>
</dbReference>
<name>A0A6G4XU02_9ACTN</name>
<dbReference type="PROSITE" id="PS50075">
    <property type="entry name" value="CARRIER"/>
    <property type="match status" value="1"/>
</dbReference>
<dbReference type="InterPro" id="IPR020841">
    <property type="entry name" value="PKS_Beta-ketoAc_synthase_dom"/>
</dbReference>
<comment type="caution">
    <text evidence="12">The sequence shown here is derived from an EMBL/GenBank/DDBJ whole genome shotgun (WGS) entry which is preliminary data.</text>
</comment>
<evidence type="ECO:0000259" key="10">
    <source>
        <dbReference type="PROSITE" id="PS52004"/>
    </source>
</evidence>
<feature type="region of interest" description="Disordered" evidence="8">
    <location>
        <begin position="1825"/>
        <end position="1851"/>
    </location>
</feature>
<dbReference type="InterPro" id="IPR052568">
    <property type="entry name" value="PKS-FAS_Synthase"/>
</dbReference>
<dbReference type="Gene3D" id="1.10.1200.10">
    <property type="entry name" value="ACP-like"/>
    <property type="match status" value="1"/>
</dbReference>
<dbReference type="PANTHER" id="PTHR43074">
    <property type="entry name" value="OMEGA-3 POLYUNSATURATED FATTY ACID SYNTHASE PFAB-RELATED"/>
    <property type="match status" value="1"/>
</dbReference>
<evidence type="ECO:0000259" key="11">
    <source>
        <dbReference type="PROSITE" id="PS52019"/>
    </source>
</evidence>
<dbReference type="Pfam" id="PF02801">
    <property type="entry name" value="Ketoacyl-synt_C"/>
    <property type="match status" value="1"/>
</dbReference>
<dbReference type="Pfam" id="PF00698">
    <property type="entry name" value="Acyl_transf_1"/>
    <property type="match status" value="1"/>
</dbReference>
<protein>
    <submittedName>
        <fullName evidence="12">SDR family oxidoreductase</fullName>
    </submittedName>
</protein>
<dbReference type="InterPro" id="IPR014030">
    <property type="entry name" value="Ketoacyl_synth_N"/>
</dbReference>
<evidence type="ECO:0000256" key="2">
    <source>
        <dbReference type="ARBA" id="ARBA00022450"/>
    </source>
</evidence>
<evidence type="ECO:0000256" key="8">
    <source>
        <dbReference type="SAM" id="MobiDB-lite"/>
    </source>
</evidence>
<comment type="pathway">
    <text evidence="1">Antibiotic biosynthesis.</text>
</comment>
<dbReference type="SMART" id="SM00827">
    <property type="entry name" value="PKS_AT"/>
    <property type="match status" value="1"/>
</dbReference>
<dbReference type="PROSITE" id="PS52004">
    <property type="entry name" value="KS3_2"/>
    <property type="match status" value="1"/>
</dbReference>
<keyword evidence="5" id="KW-0045">Antibiotic biosynthesis</keyword>
<feature type="region of interest" description="C-terminal hotdog fold" evidence="7">
    <location>
        <begin position="1844"/>
        <end position="1981"/>
    </location>
</feature>
<dbReference type="InterPro" id="IPR014043">
    <property type="entry name" value="Acyl_transferase_dom"/>
</dbReference>
<proteinExistence type="predicted"/>
<evidence type="ECO:0000259" key="9">
    <source>
        <dbReference type="PROSITE" id="PS50075"/>
    </source>
</evidence>
<evidence type="ECO:0000256" key="3">
    <source>
        <dbReference type="ARBA" id="ARBA00022553"/>
    </source>
</evidence>
<feature type="region of interest" description="N-terminal hotdog fold" evidence="7">
    <location>
        <begin position="1722"/>
        <end position="1835"/>
    </location>
</feature>
<feature type="active site" description="Proton donor; for dehydratase activity" evidence="7">
    <location>
        <position position="1903"/>
    </location>
</feature>
<dbReference type="SMART" id="SM00826">
    <property type="entry name" value="PKS_DH"/>
    <property type="match status" value="1"/>
</dbReference>
<keyword evidence="4" id="KW-0808">Transferase</keyword>
<feature type="domain" description="Ketosynthase family 3 (KS3)" evidence="10">
    <location>
        <begin position="1"/>
        <end position="453"/>
    </location>
</feature>
<feature type="active site" description="Proton acceptor; for dehydratase activity" evidence="7">
    <location>
        <position position="1755"/>
    </location>
</feature>
<dbReference type="PROSITE" id="PS00606">
    <property type="entry name" value="KS3_1"/>
    <property type="match status" value="1"/>
</dbReference>
<dbReference type="InterPro" id="IPR018201">
    <property type="entry name" value="Ketoacyl_synth_AS"/>
</dbReference>
<dbReference type="GO" id="GO:0004315">
    <property type="term" value="F:3-oxoacyl-[acyl-carrier-protein] synthase activity"/>
    <property type="evidence" value="ECO:0007669"/>
    <property type="project" value="InterPro"/>
</dbReference>
<feature type="compositionally biased region" description="Low complexity" evidence="8">
    <location>
        <begin position="945"/>
        <end position="957"/>
    </location>
</feature>
<dbReference type="InterPro" id="IPR016036">
    <property type="entry name" value="Malonyl_transacylase_ACP-bd"/>
</dbReference>
<dbReference type="InterPro" id="IPR014031">
    <property type="entry name" value="Ketoacyl_synth_C"/>
</dbReference>
<accession>A0A6G4XU02</accession>
<dbReference type="SUPFAM" id="SSF52151">
    <property type="entry name" value="FabD/lysophospholipase-like"/>
    <property type="match status" value="1"/>
</dbReference>
<dbReference type="PROSITE" id="PS52019">
    <property type="entry name" value="PKS_MFAS_DH"/>
    <property type="match status" value="1"/>
</dbReference>
<dbReference type="GO" id="GO:0006633">
    <property type="term" value="P:fatty acid biosynthetic process"/>
    <property type="evidence" value="ECO:0007669"/>
    <property type="project" value="InterPro"/>
</dbReference>
<dbReference type="InterPro" id="IPR057326">
    <property type="entry name" value="KR_dom"/>
</dbReference>
<dbReference type="InterPro" id="IPR020807">
    <property type="entry name" value="PKS_DH"/>
</dbReference>
<feature type="region of interest" description="Disordered" evidence="8">
    <location>
        <begin position="1096"/>
        <end position="1139"/>
    </location>
</feature>
<feature type="region of interest" description="Disordered" evidence="8">
    <location>
        <begin position="923"/>
        <end position="999"/>
    </location>
</feature>
<dbReference type="CDD" id="cd00833">
    <property type="entry name" value="PKS"/>
    <property type="match status" value="1"/>
</dbReference>
<evidence type="ECO:0000256" key="1">
    <source>
        <dbReference type="ARBA" id="ARBA00004792"/>
    </source>
</evidence>